<reference evidence="3 4" key="1">
    <citation type="submission" date="2019-10" db="EMBL/GenBank/DDBJ databases">
        <authorList>
            <person name="Palmer J.M."/>
        </authorList>
    </citation>
    <scope>NUCLEOTIDE SEQUENCE [LARGE SCALE GENOMIC DNA]</scope>
    <source>
        <strain evidence="3 4">TWF694</strain>
    </source>
</reference>
<sequence>MKKVLTSTGQPASLPIGWHRWFLGLFFGDTKGVYTNWPGPVPDAYSCLSFLGLTFTNFQQRDDEPCWTKNLRVPGKDQSWTGPVLEATTDDETSDTKLTVIIETTETQDFKKPRTPSPPSKKQHESPKPRRRHTVSVSIQPDEVVEPSDGLGSKEAEPTRPTPRDGFPDHHDERPKRRERRSTNGMHGRNQRQYFMETTATNEPPDSSVFDETASEFIPLQTESPRYKARKPRRRSSMNSSVSTQSDSLPRAPSPPREGFSEINVPVTPSPRKPQRRTSGPSSPASSTRFRNLSPITDYNIRGDLSDSYMPTPDSSSQASWSGYASPPLPPMPSSPGSTLSYSSRQSFLSTPPSTIDEVVENVNGEFTVKLIRSVSDTPEGRYYKVRWANTWESKASMRAATESGKYTVKEILESRYVNGKGLYHARWEDTWESEQELGDIEPVRVFWSEAGSGRRERRHQQSFA</sequence>
<feature type="region of interest" description="Disordered" evidence="2">
    <location>
        <begin position="103"/>
        <end position="352"/>
    </location>
</feature>
<comment type="caution">
    <text evidence="3">The sequence shown here is derived from an EMBL/GenBank/DDBJ whole genome shotgun (WGS) entry which is preliminary data.</text>
</comment>
<protein>
    <recommendedName>
        <fullName evidence="5">Chromo domain-containing protein</fullName>
    </recommendedName>
</protein>
<comment type="subunit">
    <text evidence="1">Component of the NuA4 histone acetyltransferase complex.</text>
</comment>
<gene>
    <name evidence="3" type="ORF">TWF694_009930</name>
</gene>
<dbReference type="InterPro" id="IPR016197">
    <property type="entry name" value="Chromo-like_dom_sf"/>
</dbReference>
<dbReference type="EMBL" id="JAVHJO010000006">
    <property type="protein sequence ID" value="KAK6539729.1"/>
    <property type="molecule type" value="Genomic_DNA"/>
</dbReference>
<proteinExistence type="predicted"/>
<feature type="compositionally biased region" description="Polar residues" evidence="2">
    <location>
        <begin position="277"/>
        <end position="297"/>
    </location>
</feature>
<feature type="region of interest" description="Disordered" evidence="2">
    <location>
        <begin position="78"/>
        <end position="97"/>
    </location>
</feature>
<evidence type="ECO:0000313" key="3">
    <source>
        <dbReference type="EMBL" id="KAK6539729.1"/>
    </source>
</evidence>
<dbReference type="AlphaFoldDB" id="A0AAV9XF28"/>
<name>A0AAV9XF28_9PEZI</name>
<evidence type="ECO:0000256" key="2">
    <source>
        <dbReference type="SAM" id="MobiDB-lite"/>
    </source>
</evidence>
<keyword evidence="4" id="KW-1185">Reference proteome</keyword>
<organism evidence="3 4">
    <name type="scientific">Orbilia ellipsospora</name>
    <dbReference type="NCBI Taxonomy" id="2528407"/>
    <lineage>
        <taxon>Eukaryota</taxon>
        <taxon>Fungi</taxon>
        <taxon>Dikarya</taxon>
        <taxon>Ascomycota</taxon>
        <taxon>Pezizomycotina</taxon>
        <taxon>Orbiliomycetes</taxon>
        <taxon>Orbiliales</taxon>
        <taxon>Orbiliaceae</taxon>
        <taxon>Orbilia</taxon>
    </lineage>
</organism>
<evidence type="ECO:0000256" key="1">
    <source>
        <dbReference type="ARBA" id="ARBA00011353"/>
    </source>
</evidence>
<feature type="compositionally biased region" description="Basic and acidic residues" evidence="2">
    <location>
        <begin position="152"/>
        <end position="176"/>
    </location>
</feature>
<feature type="compositionally biased region" description="Low complexity" evidence="2">
    <location>
        <begin position="335"/>
        <end position="344"/>
    </location>
</feature>
<accession>A0AAV9XF28</accession>
<feature type="compositionally biased region" description="Polar residues" evidence="2">
    <location>
        <begin position="191"/>
        <end position="205"/>
    </location>
</feature>
<feature type="compositionally biased region" description="Basic residues" evidence="2">
    <location>
        <begin position="227"/>
        <end position="236"/>
    </location>
</feature>
<evidence type="ECO:0000313" key="4">
    <source>
        <dbReference type="Proteomes" id="UP001365542"/>
    </source>
</evidence>
<feature type="compositionally biased region" description="Polar residues" evidence="2">
    <location>
        <begin position="237"/>
        <end position="248"/>
    </location>
</feature>
<dbReference type="SUPFAM" id="SSF54160">
    <property type="entry name" value="Chromo domain-like"/>
    <property type="match status" value="1"/>
</dbReference>
<dbReference type="CDD" id="cd00024">
    <property type="entry name" value="CD_CSD"/>
    <property type="match status" value="1"/>
</dbReference>
<dbReference type="Proteomes" id="UP001365542">
    <property type="component" value="Unassembled WGS sequence"/>
</dbReference>
<feature type="compositionally biased region" description="Low complexity" evidence="2">
    <location>
        <begin position="315"/>
        <end position="326"/>
    </location>
</feature>
<evidence type="ECO:0008006" key="5">
    <source>
        <dbReference type="Google" id="ProtNLM"/>
    </source>
</evidence>